<dbReference type="Proteomes" id="UP000261011">
    <property type="component" value="Unassembled WGS sequence"/>
</dbReference>
<accession>A0A3E2TJ81</accession>
<protein>
    <submittedName>
        <fullName evidence="4">Uncharacterized protein</fullName>
    </submittedName>
</protein>
<organism evidence="4 5">
    <name type="scientific">Anaerococcus nagyae</name>
    <dbReference type="NCBI Taxonomy" id="1755241"/>
    <lineage>
        <taxon>Bacteria</taxon>
        <taxon>Bacillati</taxon>
        <taxon>Bacillota</taxon>
        <taxon>Tissierellia</taxon>
        <taxon>Tissierellales</taxon>
        <taxon>Peptoniphilaceae</taxon>
        <taxon>Anaerococcus</taxon>
    </lineage>
</organism>
<keyword evidence="5" id="KW-1185">Reference proteome</keyword>
<evidence type="ECO:0000313" key="4">
    <source>
        <dbReference type="EMBL" id="RGB77043.1"/>
    </source>
</evidence>
<gene>
    <name evidence="4" type="ORF">DXA39_02110</name>
</gene>
<feature type="signal peptide" evidence="3">
    <location>
        <begin position="1"/>
        <end position="24"/>
    </location>
</feature>
<evidence type="ECO:0000256" key="2">
    <source>
        <dbReference type="SAM" id="MobiDB-lite"/>
    </source>
</evidence>
<dbReference type="Gene3D" id="1.20.1270.90">
    <property type="entry name" value="AF1782-like"/>
    <property type="match status" value="1"/>
</dbReference>
<keyword evidence="3" id="KW-0732">Signal</keyword>
<dbReference type="AlphaFoldDB" id="A0A3E2TJ81"/>
<feature type="region of interest" description="Disordered" evidence="2">
    <location>
        <begin position="370"/>
        <end position="431"/>
    </location>
</feature>
<keyword evidence="1" id="KW-0175">Coiled coil</keyword>
<name>A0A3E2TJ81_9FIRM</name>
<dbReference type="RefSeq" id="WP_117520636.1">
    <property type="nucleotide sequence ID" value="NZ_QVEU01000002.1"/>
</dbReference>
<dbReference type="OrthoDB" id="1688655at2"/>
<sequence>MNKKVLSAGLCACLVLGIYANADASETNMSKESPVESQETNESHNYLFKVSEVNDKEVKLNYTGESTKDATEIDLESEKSLILDKSMFEDNIEKKDIYQIKSSKDLKDLTKDNIKKEDIKLVTKYEKPVNMDVDKLPKDSKEAIFEVKDLGDEDSQTATVFEVDNPDNLYTLSYDDLRDEEVKVGDQYKIYSDGVVLESYPAQFGKIYRVEKQEQKNPKAEDNDKKMDKTLEFEVTEINDGVATVAEVGNKDNIYTISFKELKDKNPEVGDKYKIHWNGISMKSYPAQFGEIFDVEKINNEAETNKDELKKAIAEAEKINLKDKDYTSEDIDIFKQAYDEAVKVNEDSSASKEAIDNAKDNLNKAIETLKARRQEENKKTDNKDIDKEKKDKPVEEKVGDKKEPKTIEAKKIEDKAKKNNDKKVGFGNPRTGIESVAPLLGVIAVAGGLLKKSEK</sequence>
<feature type="chain" id="PRO_5017643577" evidence="3">
    <location>
        <begin position="25"/>
        <end position="455"/>
    </location>
</feature>
<evidence type="ECO:0000256" key="1">
    <source>
        <dbReference type="SAM" id="Coils"/>
    </source>
</evidence>
<dbReference type="EMBL" id="QVEU01000002">
    <property type="protein sequence ID" value="RGB77043.1"/>
    <property type="molecule type" value="Genomic_DNA"/>
</dbReference>
<reference evidence="4 5" key="1">
    <citation type="submission" date="2018-08" db="EMBL/GenBank/DDBJ databases">
        <title>A genome reference for cultivated species of the human gut microbiota.</title>
        <authorList>
            <person name="Zou Y."/>
            <person name="Xue W."/>
            <person name="Luo G."/>
        </authorList>
    </citation>
    <scope>NUCLEOTIDE SEQUENCE [LARGE SCALE GENOMIC DNA]</scope>
    <source>
        <strain evidence="4 5">OF01-3</strain>
    </source>
</reference>
<comment type="caution">
    <text evidence="4">The sequence shown here is derived from an EMBL/GenBank/DDBJ whole genome shotgun (WGS) entry which is preliminary data.</text>
</comment>
<feature type="compositionally biased region" description="Basic and acidic residues" evidence="2">
    <location>
        <begin position="370"/>
        <end position="424"/>
    </location>
</feature>
<evidence type="ECO:0000256" key="3">
    <source>
        <dbReference type="SAM" id="SignalP"/>
    </source>
</evidence>
<proteinExistence type="predicted"/>
<feature type="coiled-coil region" evidence="1">
    <location>
        <begin position="292"/>
        <end position="322"/>
    </location>
</feature>
<evidence type="ECO:0000313" key="5">
    <source>
        <dbReference type="Proteomes" id="UP000261011"/>
    </source>
</evidence>